<organism evidence="5 6">
    <name type="scientific">Candidatus Kaiserbacteria bacterium GW2011_GWA2_52_12</name>
    <dbReference type="NCBI Taxonomy" id="1618671"/>
    <lineage>
        <taxon>Bacteria</taxon>
        <taxon>Candidatus Kaiseribacteriota</taxon>
    </lineage>
</organism>
<protein>
    <submittedName>
        <fullName evidence="5">Histidine triad (HIT) protein</fullName>
    </submittedName>
</protein>
<name>A0A0G1Z5P0_9BACT</name>
<dbReference type="PANTHER" id="PTHR46648">
    <property type="entry name" value="HIT FAMILY PROTEIN 1"/>
    <property type="match status" value="1"/>
</dbReference>
<feature type="short sequence motif" description="Histidine triad motif" evidence="2 3">
    <location>
        <begin position="98"/>
        <end position="102"/>
    </location>
</feature>
<dbReference type="PANTHER" id="PTHR46648:SF1">
    <property type="entry name" value="ADENOSINE 5'-MONOPHOSPHORAMIDASE HNT1"/>
    <property type="match status" value="1"/>
</dbReference>
<feature type="active site" description="Tele-AMP-histidine intermediate" evidence="1">
    <location>
        <position position="100"/>
    </location>
</feature>
<dbReference type="EMBL" id="LCQW01000035">
    <property type="protein sequence ID" value="KKW22807.1"/>
    <property type="molecule type" value="Genomic_DNA"/>
</dbReference>
<proteinExistence type="predicted"/>
<dbReference type="Gene3D" id="3.30.428.10">
    <property type="entry name" value="HIT-like"/>
    <property type="match status" value="1"/>
</dbReference>
<gene>
    <name evidence="5" type="ORF">UY67_C0035G0012</name>
</gene>
<evidence type="ECO:0000256" key="3">
    <source>
        <dbReference type="PROSITE-ProRule" id="PRU00464"/>
    </source>
</evidence>
<dbReference type="STRING" id="1618671.UY67_C0035G0012"/>
<dbReference type="InterPro" id="IPR011146">
    <property type="entry name" value="HIT-like"/>
</dbReference>
<comment type="caution">
    <text evidence="5">The sequence shown here is derived from an EMBL/GenBank/DDBJ whole genome shotgun (WGS) entry which is preliminary data.</text>
</comment>
<dbReference type="InterPro" id="IPR039384">
    <property type="entry name" value="HINT"/>
</dbReference>
<dbReference type="Proteomes" id="UP000034273">
    <property type="component" value="Unassembled WGS sequence"/>
</dbReference>
<dbReference type="SUPFAM" id="SSF54197">
    <property type="entry name" value="HIT-like"/>
    <property type="match status" value="1"/>
</dbReference>
<sequence length="136" mass="15097">MKDCIFCKIIRGELPTNKVYEDDSTLAFLDIHPVTPGHTLVITKNTDSYNLLDISEADWLALARTVHKLAPAIEKATGADGINIMMNNRGHAGQVVDHPHVHIIPRFKGDGLRQWDHSSYQDGEAATIAKKIRGML</sequence>
<evidence type="ECO:0000259" key="4">
    <source>
        <dbReference type="PROSITE" id="PS51084"/>
    </source>
</evidence>
<dbReference type="InterPro" id="IPR001310">
    <property type="entry name" value="Histidine_triad_HIT"/>
</dbReference>
<accession>A0A0G1Z5P0</accession>
<dbReference type="PROSITE" id="PS51084">
    <property type="entry name" value="HIT_2"/>
    <property type="match status" value="1"/>
</dbReference>
<feature type="domain" description="HIT" evidence="4">
    <location>
        <begin position="5"/>
        <end position="113"/>
    </location>
</feature>
<dbReference type="CDD" id="cd01277">
    <property type="entry name" value="HINT_subgroup"/>
    <property type="match status" value="1"/>
</dbReference>
<evidence type="ECO:0000313" key="6">
    <source>
        <dbReference type="Proteomes" id="UP000034273"/>
    </source>
</evidence>
<dbReference type="GO" id="GO:0003824">
    <property type="term" value="F:catalytic activity"/>
    <property type="evidence" value="ECO:0007669"/>
    <property type="project" value="InterPro"/>
</dbReference>
<evidence type="ECO:0000256" key="1">
    <source>
        <dbReference type="PIRSR" id="PIRSR601310-1"/>
    </source>
</evidence>
<evidence type="ECO:0000313" key="5">
    <source>
        <dbReference type="EMBL" id="KKW22807.1"/>
    </source>
</evidence>
<dbReference type="Pfam" id="PF01230">
    <property type="entry name" value="HIT"/>
    <property type="match status" value="1"/>
</dbReference>
<evidence type="ECO:0000256" key="2">
    <source>
        <dbReference type="PIRSR" id="PIRSR601310-3"/>
    </source>
</evidence>
<reference evidence="5 6" key="1">
    <citation type="journal article" date="2015" name="Nature">
        <title>rRNA introns, odd ribosomes, and small enigmatic genomes across a large radiation of phyla.</title>
        <authorList>
            <person name="Brown C.T."/>
            <person name="Hug L.A."/>
            <person name="Thomas B.C."/>
            <person name="Sharon I."/>
            <person name="Castelle C.J."/>
            <person name="Singh A."/>
            <person name="Wilkins M.J."/>
            <person name="Williams K.H."/>
            <person name="Banfield J.F."/>
        </authorList>
    </citation>
    <scope>NUCLEOTIDE SEQUENCE [LARGE SCALE GENOMIC DNA]</scope>
</reference>
<dbReference type="AlphaFoldDB" id="A0A0G1Z5P0"/>
<dbReference type="InterPro" id="IPR036265">
    <property type="entry name" value="HIT-like_sf"/>
</dbReference>
<dbReference type="PRINTS" id="PR00332">
    <property type="entry name" value="HISTRIAD"/>
</dbReference>
<dbReference type="GO" id="GO:0009117">
    <property type="term" value="P:nucleotide metabolic process"/>
    <property type="evidence" value="ECO:0007669"/>
    <property type="project" value="TreeGrafter"/>
</dbReference>